<dbReference type="CDD" id="cd07377">
    <property type="entry name" value="WHTH_GntR"/>
    <property type="match status" value="1"/>
</dbReference>
<evidence type="ECO:0000259" key="7">
    <source>
        <dbReference type="PROSITE" id="PS50949"/>
    </source>
</evidence>
<name>A0A109D5R8_9VIBR</name>
<dbReference type="Pfam" id="PF00155">
    <property type="entry name" value="Aminotran_1_2"/>
    <property type="match status" value="1"/>
</dbReference>
<organism evidence="8 9">
    <name type="scientific">Vibrio toranzoniae</name>
    <dbReference type="NCBI Taxonomy" id="1194427"/>
    <lineage>
        <taxon>Bacteria</taxon>
        <taxon>Pseudomonadati</taxon>
        <taxon>Pseudomonadota</taxon>
        <taxon>Gammaproteobacteria</taxon>
        <taxon>Vibrionales</taxon>
        <taxon>Vibrionaceae</taxon>
        <taxon>Vibrio</taxon>
    </lineage>
</organism>
<dbReference type="InterPro" id="IPR015424">
    <property type="entry name" value="PyrdxlP-dep_Trfase"/>
</dbReference>
<dbReference type="GO" id="GO:0030170">
    <property type="term" value="F:pyridoxal phosphate binding"/>
    <property type="evidence" value="ECO:0007669"/>
    <property type="project" value="InterPro"/>
</dbReference>
<dbReference type="GO" id="GO:0003677">
    <property type="term" value="F:DNA binding"/>
    <property type="evidence" value="ECO:0007669"/>
    <property type="project" value="UniProtKB-KW"/>
</dbReference>
<dbReference type="PANTHER" id="PTHR46577">
    <property type="entry name" value="HTH-TYPE TRANSCRIPTIONAL REGULATORY PROTEIN GABR"/>
    <property type="match status" value="1"/>
</dbReference>
<dbReference type="Gene3D" id="3.40.640.10">
    <property type="entry name" value="Type I PLP-dependent aspartate aminotransferase-like (Major domain)"/>
    <property type="match status" value="1"/>
</dbReference>
<dbReference type="InterPro" id="IPR000524">
    <property type="entry name" value="Tscrpt_reg_HTH_GntR"/>
</dbReference>
<dbReference type="PANTHER" id="PTHR46577:SF1">
    <property type="entry name" value="HTH-TYPE TRANSCRIPTIONAL REGULATORY PROTEIN GABR"/>
    <property type="match status" value="1"/>
</dbReference>
<evidence type="ECO:0000313" key="8">
    <source>
        <dbReference type="EMBL" id="KWT99256.1"/>
    </source>
</evidence>
<dbReference type="SUPFAM" id="SSF46785">
    <property type="entry name" value="Winged helix' DNA-binding domain"/>
    <property type="match status" value="1"/>
</dbReference>
<reference evidence="8 9" key="1">
    <citation type="submission" date="2015-11" db="EMBL/GenBank/DDBJ databases">
        <title>Draft WGS of Vibrio toranzoniae.</title>
        <authorList>
            <person name="Lasa A."/>
            <person name="Romalde J.L."/>
        </authorList>
    </citation>
    <scope>NUCLEOTIDE SEQUENCE [LARGE SCALE GENOMIC DNA]</scope>
    <source>
        <strain evidence="8 9">Vb 10.8</strain>
    </source>
</reference>
<evidence type="ECO:0000256" key="2">
    <source>
        <dbReference type="ARBA" id="ARBA00022898"/>
    </source>
</evidence>
<feature type="region of interest" description="Disordered" evidence="6">
    <location>
        <begin position="94"/>
        <end position="121"/>
    </location>
</feature>
<sequence length="486" mass="54611">MQPIDVGDLQLDDQHDTRQTALFHAIREKIVQDLWSKGSRLPSTRKLAVELSVSRNTVIYAYDQLVTEGYIESKQGSGFYVSVEQPEHFLSLSQSSNVQSSQDLSTEVDTPSGARVTPSDINRGFAPGVPDLDAFPFAKWQRLLQRHATRQNIAGNQDVQGSLALREALSGYLASSRSVRCHADRIMITAGAQQAISIGLMATLAMGDQILVEEPGYRQVHKIIDLLKLELDGVSVREKVGLDIEKVLSSNAKALYITPSNQYPMGTTLNTEQRLKLIDWANKNQSWIIEDDYDSEFQFAHRPYTSMQGLAGKLGFDDRIIYVGSLSKVMFNGLRLGYLVVPENLVARCLEIKEALTGDTAAHTQEALADFVQEGDLLRHIRKMRRSYKLKHEAMIEAIQSEFHGDLEVISQAAGLHVTVKWSNGISEQEWSRRAELENIIVRPLDFYEYGSSDFRDWHGAVLGFGNIRLADIKPKIKQIARLFYQ</sequence>
<evidence type="ECO:0000256" key="4">
    <source>
        <dbReference type="ARBA" id="ARBA00023125"/>
    </source>
</evidence>
<proteinExistence type="inferred from homology"/>
<dbReference type="Proteomes" id="UP000057389">
    <property type="component" value="Unassembled WGS sequence"/>
</dbReference>
<dbReference type="InterPro" id="IPR004839">
    <property type="entry name" value="Aminotransferase_I/II_large"/>
</dbReference>
<dbReference type="PROSITE" id="PS50949">
    <property type="entry name" value="HTH_GNTR"/>
    <property type="match status" value="1"/>
</dbReference>
<gene>
    <name evidence="8" type="ORF">APQ14_16625</name>
</gene>
<dbReference type="InterPro" id="IPR036390">
    <property type="entry name" value="WH_DNA-bd_sf"/>
</dbReference>
<dbReference type="Pfam" id="PF00392">
    <property type="entry name" value="GntR"/>
    <property type="match status" value="1"/>
</dbReference>
<dbReference type="SUPFAM" id="SSF53383">
    <property type="entry name" value="PLP-dependent transferases"/>
    <property type="match status" value="1"/>
</dbReference>
<dbReference type="GeneID" id="300180389"/>
<dbReference type="InterPro" id="IPR015421">
    <property type="entry name" value="PyrdxlP-dep_Trfase_major"/>
</dbReference>
<evidence type="ECO:0000313" key="9">
    <source>
        <dbReference type="Proteomes" id="UP000057389"/>
    </source>
</evidence>
<evidence type="ECO:0000256" key="6">
    <source>
        <dbReference type="SAM" id="MobiDB-lite"/>
    </source>
</evidence>
<dbReference type="SMART" id="SM00345">
    <property type="entry name" value="HTH_GNTR"/>
    <property type="match status" value="1"/>
</dbReference>
<dbReference type="AlphaFoldDB" id="A0A109D5R8"/>
<feature type="domain" description="HTH gntR-type" evidence="7">
    <location>
        <begin position="16"/>
        <end position="84"/>
    </location>
</feature>
<dbReference type="OrthoDB" id="9808770at2"/>
<feature type="compositionally biased region" description="Low complexity" evidence="6">
    <location>
        <begin position="94"/>
        <end position="105"/>
    </location>
</feature>
<dbReference type="GO" id="GO:0003700">
    <property type="term" value="F:DNA-binding transcription factor activity"/>
    <property type="evidence" value="ECO:0007669"/>
    <property type="project" value="InterPro"/>
</dbReference>
<keyword evidence="3" id="KW-0805">Transcription regulation</keyword>
<dbReference type="EMBL" id="LMXU01000033">
    <property type="protein sequence ID" value="KWT99256.1"/>
    <property type="molecule type" value="Genomic_DNA"/>
</dbReference>
<dbReference type="RefSeq" id="WP_060469471.1">
    <property type="nucleotide sequence ID" value="NZ_AP025515.1"/>
</dbReference>
<dbReference type="Gene3D" id="1.10.10.10">
    <property type="entry name" value="Winged helix-like DNA-binding domain superfamily/Winged helix DNA-binding domain"/>
    <property type="match status" value="1"/>
</dbReference>
<keyword evidence="2" id="KW-0663">Pyridoxal phosphate</keyword>
<accession>A0A109D5R8</accession>
<protein>
    <submittedName>
        <fullName evidence="8">GntR family transcriptional regulator</fullName>
    </submittedName>
</protein>
<keyword evidence="4" id="KW-0238">DNA-binding</keyword>
<comment type="similarity">
    <text evidence="1">In the C-terminal section; belongs to the class-I pyridoxal-phosphate-dependent aminotransferase family.</text>
</comment>
<evidence type="ECO:0000256" key="3">
    <source>
        <dbReference type="ARBA" id="ARBA00023015"/>
    </source>
</evidence>
<dbReference type="InterPro" id="IPR036388">
    <property type="entry name" value="WH-like_DNA-bd_sf"/>
</dbReference>
<dbReference type="InterPro" id="IPR051446">
    <property type="entry name" value="HTH_trans_reg/aminotransferase"/>
</dbReference>
<dbReference type="CDD" id="cd00609">
    <property type="entry name" value="AAT_like"/>
    <property type="match status" value="1"/>
</dbReference>
<dbReference type="PRINTS" id="PR00035">
    <property type="entry name" value="HTHGNTR"/>
</dbReference>
<evidence type="ECO:0000256" key="5">
    <source>
        <dbReference type="ARBA" id="ARBA00023163"/>
    </source>
</evidence>
<comment type="caution">
    <text evidence="8">The sequence shown here is derived from an EMBL/GenBank/DDBJ whole genome shotgun (WGS) entry which is preliminary data.</text>
</comment>
<keyword evidence="5" id="KW-0804">Transcription</keyword>
<keyword evidence="9" id="KW-1185">Reference proteome</keyword>
<evidence type="ECO:0000256" key="1">
    <source>
        <dbReference type="ARBA" id="ARBA00005384"/>
    </source>
</evidence>